<reference evidence="2 3" key="1">
    <citation type="journal article" date="2015" name="Genome Announc.">
        <title>Expanding the biotechnology potential of lactobacilli through comparative genomics of 213 strains and associated genera.</title>
        <authorList>
            <person name="Sun Z."/>
            <person name="Harris H.M."/>
            <person name="McCann A."/>
            <person name="Guo C."/>
            <person name="Argimon S."/>
            <person name="Zhang W."/>
            <person name="Yang X."/>
            <person name="Jeffery I.B."/>
            <person name="Cooney J.C."/>
            <person name="Kagawa T.F."/>
            <person name="Liu W."/>
            <person name="Song Y."/>
            <person name="Salvetti E."/>
            <person name="Wrobel A."/>
            <person name="Rasinkangas P."/>
            <person name="Parkhill J."/>
            <person name="Rea M.C."/>
            <person name="O'Sullivan O."/>
            <person name="Ritari J."/>
            <person name="Douillard F.P."/>
            <person name="Paul Ross R."/>
            <person name="Yang R."/>
            <person name="Briner A.E."/>
            <person name="Felis G.E."/>
            <person name="de Vos W.M."/>
            <person name="Barrangou R."/>
            <person name="Klaenhammer T.R."/>
            <person name="Caufield P.W."/>
            <person name="Cui Y."/>
            <person name="Zhang H."/>
            <person name="O'Toole P.W."/>
        </authorList>
    </citation>
    <scope>NUCLEOTIDE SEQUENCE [LARGE SCALE GENOMIC DNA]</scope>
    <source>
        <strain evidence="2 3">DSM 20509</strain>
    </source>
</reference>
<keyword evidence="1" id="KW-0812">Transmembrane</keyword>
<dbReference type="EMBL" id="AYYP01000024">
    <property type="protein sequence ID" value="KRM64843.1"/>
    <property type="molecule type" value="Genomic_DNA"/>
</dbReference>
<evidence type="ECO:0000313" key="2">
    <source>
        <dbReference type="EMBL" id="KRM64843.1"/>
    </source>
</evidence>
<keyword evidence="3" id="KW-1185">Reference proteome</keyword>
<evidence type="ECO:0000256" key="1">
    <source>
        <dbReference type="SAM" id="Phobius"/>
    </source>
</evidence>
<keyword evidence="1" id="KW-1133">Transmembrane helix</keyword>
<organism evidence="2 3">
    <name type="scientific">Ligilactobacillus agilis DSM 20509</name>
    <dbReference type="NCBI Taxonomy" id="1423718"/>
    <lineage>
        <taxon>Bacteria</taxon>
        <taxon>Bacillati</taxon>
        <taxon>Bacillota</taxon>
        <taxon>Bacilli</taxon>
        <taxon>Lactobacillales</taxon>
        <taxon>Lactobacillaceae</taxon>
        <taxon>Ligilactobacillus</taxon>
    </lineage>
</organism>
<sequence>MTVRLSKTLIIMLLFVVGFLMVYGATTMKQKDTWLTRFLILLLGVGCLLVSGYLLVRIFIV</sequence>
<dbReference type="PATRIC" id="fig|1423718.3.peg.1748"/>
<protein>
    <submittedName>
        <fullName evidence="2">Uncharacterized protein</fullName>
    </submittedName>
</protein>
<dbReference type="Proteomes" id="UP000051008">
    <property type="component" value="Unassembled WGS sequence"/>
</dbReference>
<evidence type="ECO:0000313" key="3">
    <source>
        <dbReference type="Proteomes" id="UP000051008"/>
    </source>
</evidence>
<proteinExistence type="predicted"/>
<name>A0A0R2AK20_9LACO</name>
<dbReference type="AlphaFoldDB" id="A0A0R2AK20"/>
<keyword evidence="1" id="KW-0472">Membrane</keyword>
<comment type="caution">
    <text evidence="2">The sequence shown here is derived from an EMBL/GenBank/DDBJ whole genome shotgun (WGS) entry which is preliminary data.</text>
</comment>
<feature type="transmembrane region" description="Helical" evidence="1">
    <location>
        <begin position="34"/>
        <end position="56"/>
    </location>
</feature>
<gene>
    <name evidence="2" type="ORF">FC14_GL001686</name>
</gene>
<accession>A0A0R2AK20</accession>